<evidence type="ECO:0000313" key="5">
    <source>
        <dbReference type="Proteomes" id="UP000184267"/>
    </source>
</evidence>
<dbReference type="STRING" id="154538.A0A1M2VHC2"/>
<feature type="chain" id="PRO_5012228465" description="Yeast cell wall synthesis Kre9/Knh1-like N-terminal domain-containing protein" evidence="2">
    <location>
        <begin position="23"/>
        <end position="129"/>
    </location>
</feature>
<keyword evidence="1 2" id="KW-0732">Signal</keyword>
<feature type="domain" description="Yeast cell wall synthesis Kre9/Knh1-like N-terminal" evidence="3">
    <location>
        <begin position="35"/>
        <end position="126"/>
    </location>
</feature>
<organism evidence="4 5">
    <name type="scientific">Trametes pubescens</name>
    <name type="common">White-rot fungus</name>
    <dbReference type="NCBI Taxonomy" id="154538"/>
    <lineage>
        <taxon>Eukaryota</taxon>
        <taxon>Fungi</taxon>
        <taxon>Dikarya</taxon>
        <taxon>Basidiomycota</taxon>
        <taxon>Agaricomycotina</taxon>
        <taxon>Agaricomycetes</taxon>
        <taxon>Polyporales</taxon>
        <taxon>Polyporaceae</taxon>
        <taxon>Trametes</taxon>
    </lineage>
</organism>
<proteinExistence type="predicted"/>
<feature type="signal peptide" evidence="2">
    <location>
        <begin position="1"/>
        <end position="22"/>
    </location>
</feature>
<dbReference type="EMBL" id="MNAD01001233">
    <property type="protein sequence ID" value="OJT06989.1"/>
    <property type="molecule type" value="Genomic_DNA"/>
</dbReference>
<keyword evidence="5" id="KW-1185">Reference proteome</keyword>
<dbReference type="Pfam" id="PF10342">
    <property type="entry name" value="Kre9_KNH"/>
    <property type="match status" value="1"/>
</dbReference>
<accession>A0A1M2VHC2</accession>
<evidence type="ECO:0000259" key="3">
    <source>
        <dbReference type="Pfam" id="PF10342"/>
    </source>
</evidence>
<name>A0A1M2VHC2_TRAPU</name>
<dbReference type="AlphaFoldDB" id="A0A1M2VHC2"/>
<evidence type="ECO:0000256" key="2">
    <source>
        <dbReference type="SAM" id="SignalP"/>
    </source>
</evidence>
<protein>
    <recommendedName>
        <fullName evidence="3">Yeast cell wall synthesis Kre9/Knh1-like N-terminal domain-containing protein</fullName>
    </recommendedName>
</protein>
<gene>
    <name evidence="4" type="ORF">TRAPUB_2190</name>
</gene>
<reference evidence="4 5" key="1">
    <citation type="submission" date="2016-10" db="EMBL/GenBank/DDBJ databases">
        <title>Genome sequence of the basidiomycete white-rot fungus Trametes pubescens.</title>
        <authorList>
            <person name="Makela M.R."/>
            <person name="Granchi Z."/>
            <person name="Peng M."/>
            <person name="De Vries R.P."/>
            <person name="Grigoriev I."/>
            <person name="Riley R."/>
            <person name="Hilden K."/>
        </authorList>
    </citation>
    <scope>NUCLEOTIDE SEQUENCE [LARGE SCALE GENOMIC DNA]</scope>
    <source>
        <strain evidence="4 5">FBCC735</strain>
    </source>
</reference>
<dbReference type="Proteomes" id="UP000184267">
    <property type="component" value="Unassembled WGS sequence"/>
</dbReference>
<sequence>MFSNKFATIFTALVAAAAAVGAAPADVIAPPVTAPKAGDLWTVGSKQVVTWDASSIPSNTTETGVAFLGFLEDGSDDEHIDTKNPLATGFPITSGSVTVTVPDVTPRDDYIVVLVGDSGDVSGKFTITN</sequence>
<dbReference type="InterPro" id="IPR018466">
    <property type="entry name" value="Kre9/Knh1-like_N"/>
</dbReference>
<dbReference type="OrthoDB" id="2749552at2759"/>
<dbReference type="OMA" id="YFTITAN"/>
<evidence type="ECO:0000256" key="1">
    <source>
        <dbReference type="ARBA" id="ARBA00022729"/>
    </source>
</evidence>
<comment type="caution">
    <text evidence="4">The sequence shown here is derived from an EMBL/GenBank/DDBJ whole genome shotgun (WGS) entry which is preliminary data.</text>
</comment>
<evidence type="ECO:0000313" key="4">
    <source>
        <dbReference type="EMBL" id="OJT06989.1"/>
    </source>
</evidence>